<feature type="domain" description="ABC transmembrane type-1" evidence="10">
    <location>
        <begin position="17"/>
        <end position="219"/>
    </location>
</feature>
<dbReference type="InterPro" id="IPR035906">
    <property type="entry name" value="MetI-like_sf"/>
</dbReference>
<keyword evidence="7 9" id="KW-1133">Transmembrane helix</keyword>
<dbReference type="NCBIfam" id="TIGR01726">
    <property type="entry name" value="HEQRo_perm_3TM"/>
    <property type="match status" value="1"/>
</dbReference>
<evidence type="ECO:0000256" key="4">
    <source>
        <dbReference type="ARBA" id="ARBA00022475"/>
    </source>
</evidence>
<reference evidence="11" key="1">
    <citation type="submission" date="2014-04" db="EMBL/GenBank/DDBJ databases">
        <title>In planta biocontrol of soil-borne Fusarium wilt of banana through a plant endophytic bacterium, Burkholderia cenocepacia 869T2.</title>
        <authorList>
            <person name="Ho Y.-N."/>
            <person name="Chiang H.-M."/>
            <person name="Chao C.-P."/>
            <person name="Su C.-C."/>
            <person name="Hsu H.-F."/>
            <person name="Guo C.-T."/>
            <person name="Hsieh J.-L."/>
            <person name="Huang C.-C."/>
        </authorList>
    </citation>
    <scope>NUCLEOTIDE SEQUENCE [LARGE SCALE GENOMIC DNA]</scope>
    <source>
        <strain evidence="11">869T2</strain>
    </source>
</reference>
<evidence type="ECO:0000256" key="2">
    <source>
        <dbReference type="ARBA" id="ARBA00010072"/>
    </source>
</evidence>
<dbReference type="AlphaFoldDB" id="A0A071MEZ6"/>
<evidence type="ECO:0000256" key="9">
    <source>
        <dbReference type="RuleBase" id="RU363032"/>
    </source>
</evidence>
<organism evidence="11">
    <name type="scientific">Burkholderia cenocepacia</name>
    <dbReference type="NCBI Taxonomy" id="95486"/>
    <lineage>
        <taxon>Bacteria</taxon>
        <taxon>Pseudomonadati</taxon>
        <taxon>Pseudomonadota</taxon>
        <taxon>Betaproteobacteria</taxon>
        <taxon>Burkholderiales</taxon>
        <taxon>Burkholderiaceae</taxon>
        <taxon>Burkholderia</taxon>
        <taxon>Burkholderia cepacia complex</taxon>
    </lineage>
</organism>
<dbReference type="InterPro" id="IPR010065">
    <property type="entry name" value="AA_ABC_transptr_permease_3TM"/>
</dbReference>
<dbReference type="SUPFAM" id="SSF161098">
    <property type="entry name" value="MetI-like"/>
    <property type="match status" value="1"/>
</dbReference>
<evidence type="ECO:0000256" key="3">
    <source>
        <dbReference type="ARBA" id="ARBA00022448"/>
    </source>
</evidence>
<proteinExistence type="inferred from homology"/>
<evidence type="ECO:0000313" key="11">
    <source>
        <dbReference type="EMBL" id="KEA55091.1"/>
    </source>
</evidence>
<evidence type="ECO:0000256" key="5">
    <source>
        <dbReference type="ARBA" id="ARBA00022519"/>
    </source>
</evidence>
<feature type="transmembrane region" description="Helical" evidence="9">
    <location>
        <begin position="53"/>
        <end position="76"/>
    </location>
</feature>
<feature type="transmembrane region" description="Helical" evidence="9">
    <location>
        <begin position="165"/>
        <end position="188"/>
    </location>
</feature>
<name>A0A071MEZ6_9BURK</name>
<dbReference type="PROSITE" id="PS50928">
    <property type="entry name" value="ABC_TM1"/>
    <property type="match status" value="1"/>
</dbReference>
<keyword evidence="5" id="KW-0997">Cell inner membrane</keyword>
<dbReference type="GO" id="GO:0043190">
    <property type="term" value="C:ATP-binding cassette (ABC) transporter complex"/>
    <property type="evidence" value="ECO:0007669"/>
    <property type="project" value="InterPro"/>
</dbReference>
<dbReference type="EMBL" id="JJOA01000076">
    <property type="protein sequence ID" value="KEA55091.1"/>
    <property type="molecule type" value="Genomic_DNA"/>
</dbReference>
<feature type="transmembrane region" description="Helical" evidence="9">
    <location>
        <begin position="200"/>
        <end position="219"/>
    </location>
</feature>
<feature type="transmembrane region" description="Helical" evidence="9">
    <location>
        <begin position="12"/>
        <end position="41"/>
    </location>
</feature>
<keyword evidence="3 9" id="KW-0813">Transport</keyword>
<evidence type="ECO:0000259" key="10">
    <source>
        <dbReference type="PROSITE" id="PS50928"/>
    </source>
</evidence>
<dbReference type="PANTHER" id="PTHR30614:SF10">
    <property type="entry name" value="ARGININE ABC TRANSPORTER PERMEASE PROTEIN ARTM"/>
    <property type="match status" value="1"/>
</dbReference>
<dbReference type="CDD" id="cd06261">
    <property type="entry name" value="TM_PBP2"/>
    <property type="match status" value="1"/>
</dbReference>
<dbReference type="GO" id="GO:0022857">
    <property type="term" value="F:transmembrane transporter activity"/>
    <property type="evidence" value="ECO:0007669"/>
    <property type="project" value="InterPro"/>
</dbReference>
<keyword evidence="8 9" id="KW-0472">Membrane</keyword>
<protein>
    <submittedName>
        <fullName evidence="11">Amino acid ABC transporter permease</fullName>
    </submittedName>
</protein>
<dbReference type="GO" id="GO:0006865">
    <property type="term" value="P:amino acid transport"/>
    <property type="evidence" value="ECO:0007669"/>
    <property type="project" value="TreeGrafter"/>
</dbReference>
<dbReference type="InterPro" id="IPR043429">
    <property type="entry name" value="ArtM/GltK/GlnP/TcyL/YhdX-like"/>
</dbReference>
<sequence length="246" mass="26841">MSHEQWIALLGAYAGGLWVTVQLTVGSLALGLLLAIPLAVLRVSPNRVVHGPVAVYTWFMRGTPLLAQLMLVYYGFGQFQWVQDAWQRGNPLLLPLRDPFGCALIALTANTCAYTVEILAGAIRTTAYGEIEAAQAYGMSRATAWRRIVLPSALRRFLPAYGNEIILLLHGTSLVSAITLIDLTGAARDAYANYYAPFEAFISVGTVYFALTGLVALLIRTAERRLLVHLRPLPLSTLAQSRSHAT</sequence>
<keyword evidence="6 9" id="KW-0812">Transmembrane</keyword>
<dbReference type="OrthoDB" id="7026155at2"/>
<comment type="caution">
    <text evidence="11">The sequence shown here is derived from an EMBL/GenBank/DDBJ whole genome shotgun (WGS) entry which is preliminary data.</text>
</comment>
<evidence type="ECO:0000256" key="6">
    <source>
        <dbReference type="ARBA" id="ARBA00022692"/>
    </source>
</evidence>
<dbReference type="PANTHER" id="PTHR30614">
    <property type="entry name" value="MEMBRANE COMPONENT OF AMINO ACID ABC TRANSPORTER"/>
    <property type="match status" value="1"/>
</dbReference>
<dbReference type="Pfam" id="PF00528">
    <property type="entry name" value="BPD_transp_1"/>
    <property type="match status" value="1"/>
</dbReference>
<keyword evidence="4" id="KW-1003">Cell membrane</keyword>
<dbReference type="Gene3D" id="1.10.3720.10">
    <property type="entry name" value="MetI-like"/>
    <property type="match status" value="1"/>
</dbReference>
<dbReference type="InterPro" id="IPR000515">
    <property type="entry name" value="MetI-like"/>
</dbReference>
<comment type="similarity">
    <text evidence="2">Belongs to the binding-protein-dependent transport system permease family. HisMQ subfamily.</text>
</comment>
<comment type="subcellular location">
    <subcellularLocation>
        <location evidence="1">Cell inner membrane</location>
        <topology evidence="1">Multi-pass membrane protein</topology>
    </subcellularLocation>
    <subcellularLocation>
        <location evidence="9">Cell membrane</location>
        <topology evidence="9">Multi-pass membrane protein</topology>
    </subcellularLocation>
</comment>
<evidence type="ECO:0000256" key="1">
    <source>
        <dbReference type="ARBA" id="ARBA00004429"/>
    </source>
</evidence>
<evidence type="ECO:0000256" key="8">
    <source>
        <dbReference type="ARBA" id="ARBA00023136"/>
    </source>
</evidence>
<gene>
    <name evidence="11" type="ORF">DT99_35880</name>
</gene>
<accession>A0A071MEZ6</accession>
<evidence type="ECO:0000256" key="7">
    <source>
        <dbReference type="ARBA" id="ARBA00022989"/>
    </source>
</evidence>